<gene>
    <name evidence="2" type="ORF">J2S25_002374</name>
</gene>
<dbReference type="Proteomes" id="UP001242313">
    <property type="component" value="Unassembled WGS sequence"/>
</dbReference>
<proteinExistence type="predicted"/>
<sequence>MQQLLGSLENVKFDCQSDQNENGQQKNIEGRREEKGS</sequence>
<protein>
    <submittedName>
        <fullName evidence="2">Uncharacterized protein</fullName>
    </submittedName>
</protein>
<evidence type="ECO:0000313" key="3">
    <source>
        <dbReference type="Proteomes" id="UP001242313"/>
    </source>
</evidence>
<comment type="caution">
    <text evidence="2">The sequence shown here is derived from an EMBL/GenBank/DDBJ whole genome shotgun (WGS) entry which is preliminary data.</text>
</comment>
<feature type="region of interest" description="Disordered" evidence="1">
    <location>
        <begin position="1"/>
        <end position="37"/>
    </location>
</feature>
<organism evidence="2 3">
    <name type="scientific">Mesobacillus stamsii</name>
    <dbReference type="NCBI Taxonomy" id="225347"/>
    <lineage>
        <taxon>Bacteria</taxon>
        <taxon>Bacillati</taxon>
        <taxon>Bacillota</taxon>
        <taxon>Bacilli</taxon>
        <taxon>Bacillales</taxon>
        <taxon>Bacillaceae</taxon>
        <taxon>Mesobacillus</taxon>
    </lineage>
</organism>
<dbReference type="EMBL" id="JAUSUN010000013">
    <property type="protein sequence ID" value="MDQ0414167.1"/>
    <property type="molecule type" value="Genomic_DNA"/>
</dbReference>
<feature type="compositionally biased region" description="Basic and acidic residues" evidence="1">
    <location>
        <begin position="28"/>
        <end position="37"/>
    </location>
</feature>
<keyword evidence="3" id="KW-1185">Reference proteome</keyword>
<feature type="compositionally biased region" description="Polar residues" evidence="1">
    <location>
        <begin position="16"/>
        <end position="27"/>
    </location>
</feature>
<evidence type="ECO:0000313" key="2">
    <source>
        <dbReference type="EMBL" id="MDQ0414167.1"/>
    </source>
</evidence>
<evidence type="ECO:0000256" key="1">
    <source>
        <dbReference type="SAM" id="MobiDB-lite"/>
    </source>
</evidence>
<reference evidence="2 3" key="1">
    <citation type="submission" date="2023-07" db="EMBL/GenBank/DDBJ databases">
        <title>Genomic Encyclopedia of Type Strains, Phase IV (KMG-IV): sequencing the most valuable type-strain genomes for metagenomic binning, comparative biology and taxonomic classification.</title>
        <authorList>
            <person name="Goeker M."/>
        </authorList>
    </citation>
    <scope>NUCLEOTIDE SEQUENCE [LARGE SCALE GENOMIC DNA]</scope>
    <source>
        <strain evidence="2 3">DSM 19598</strain>
    </source>
</reference>
<accession>A0ABU0FW69</accession>
<name>A0ABU0FW69_9BACI</name>